<protein>
    <recommendedName>
        <fullName evidence="4">Integral inner membrane protein</fullName>
    </recommendedName>
</protein>
<evidence type="ECO:0000313" key="3">
    <source>
        <dbReference type="Proteomes" id="UP000051461"/>
    </source>
</evidence>
<proteinExistence type="predicted"/>
<dbReference type="EMBL" id="AZDA01000017">
    <property type="protein sequence ID" value="KRK40287.1"/>
    <property type="molecule type" value="Genomic_DNA"/>
</dbReference>
<dbReference type="Pfam" id="PF04020">
    <property type="entry name" value="Phage_holin_4_2"/>
    <property type="match status" value="1"/>
</dbReference>
<dbReference type="PATRIC" id="fig|1423726.3.peg.1034"/>
<dbReference type="PANTHER" id="PTHR37309">
    <property type="entry name" value="SLR0284 PROTEIN"/>
    <property type="match status" value="1"/>
</dbReference>
<accession>A0A0R1H1K0</accession>
<keyword evidence="1" id="KW-0812">Transmembrane</keyword>
<feature type="transmembrane region" description="Helical" evidence="1">
    <location>
        <begin position="30"/>
        <end position="47"/>
    </location>
</feature>
<dbReference type="PANTHER" id="PTHR37309:SF1">
    <property type="entry name" value="SLR0284 PROTEIN"/>
    <property type="match status" value="1"/>
</dbReference>
<feature type="transmembrane region" description="Helical" evidence="1">
    <location>
        <begin position="54"/>
        <end position="74"/>
    </location>
</feature>
<gene>
    <name evidence="2" type="ORF">FC07_GL000999</name>
</gene>
<dbReference type="RefSeq" id="WP_057903671.1">
    <property type="nucleotide sequence ID" value="NZ_AZDA01000017.1"/>
</dbReference>
<name>A0A0R1H1K0_9LACO</name>
<feature type="transmembrane region" description="Helical" evidence="1">
    <location>
        <begin position="86"/>
        <end position="112"/>
    </location>
</feature>
<dbReference type="AlphaFoldDB" id="A0A0R1H1K0"/>
<comment type="caution">
    <text evidence="2">The sequence shown here is derived from an EMBL/GenBank/DDBJ whole genome shotgun (WGS) entry which is preliminary data.</text>
</comment>
<keyword evidence="3" id="KW-1185">Reference proteome</keyword>
<feature type="transmembrane region" description="Helical" evidence="1">
    <location>
        <begin position="7"/>
        <end position="24"/>
    </location>
</feature>
<dbReference type="Proteomes" id="UP000051461">
    <property type="component" value="Unassembled WGS sequence"/>
</dbReference>
<organism evidence="2 3">
    <name type="scientific">Loigolactobacillus bifermentans DSM 20003</name>
    <dbReference type="NCBI Taxonomy" id="1423726"/>
    <lineage>
        <taxon>Bacteria</taxon>
        <taxon>Bacillati</taxon>
        <taxon>Bacillota</taxon>
        <taxon>Bacilli</taxon>
        <taxon>Lactobacillales</taxon>
        <taxon>Lactobacillaceae</taxon>
        <taxon>Loigolactobacillus</taxon>
    </lineage>
</organism>
<sequence>MGFFTRIIVNAIIFLAIAGFFPGMLFVSSIWMALGASLVLGILNALVRPILSILSFPITFLTLGLFSIVINALMLQLTAGVVGAGFAFNSFVSAMAVAVIMSLVNIIVTNYLTIH</sequence>
<reference evidence="2 3" key="1">
    <citation type="journal article" date="2015" name="Genome Announc.">
        <title>Expanding the biotechnology potential of lactobacilli through comparative genomics of 213 strains and associated genera.</title>
        <authorList>
            <person name="Sun Z."/>
            <person name="Harris H.M."/>
            <person name="McCann A."/>
            <person name="Guo C."/>
            <person name="Argimon S."/>
            <person name="Zhang W."/>
            <person name="Yang X."/>
            <person name="Jeffery I.B."/>
            <person name="Cooney J.C."/>
            <person name="Kagawa T.F."/>
            <person name="Liu W."/>
            <person name="Song Y."/>
            <person name="Salvetti E."/>
            <person name="Wrobel A."/>
            <person name="Rasinkangas P."/>
            <person name="Parkhill J."/>
            <person name="Rea M.C."/>
            <person name="O'Sullivan O."/>
            <person name="Ritari J."/>
            <person name="Douillard F.P."/>
            <person name="Paul Ross R."/>
            <person name="Yang R."/>
            <person name="Briner A.E."/>
            <person name="Felis G.E."/>
            <person name="de Vos W.M."/>
            <person name="Barrangou R."/>
            <person name="Klaenhammer T.R."/>
            <person name="Caufield P.W."/>
            <person name="Cui Y."/>
            <person name="Zhang H."/>
            <person name="O'Toole P.W."/>
        </authorList>
    </citation>
    <scope>NUCLEOTIDE SEQUENCE [LARGE SCALE GENOMIC DNA]</scope>
    <source>
        <strain evidence="2 3">DSM 20003</strain>
    </source>
</reference>
<dbReference type="InterPro" id="IPR007165">
    <property type="entry name" value="Phage_holin_4_2"/>
</dbReference>
<keyword evidence="1" id="KW-1133">Transmembrane helix</keyword>
<evidence type="ECO:0000313" key="2">
    <source>
        <dbReference type="EMBL" id="KRK40287.1"/>
    </source>
</evidence>
<dbReference type="OrthoDB" id="7205479at2"/>
<dbReference type="STRING" id="1423726.FC07_GL000999"/>
<keyword evidence="1" id="KW-0472">Membrane</keyword>
<evidence type="ECO:0008006" key="4">
    <source>
        <dbReference type="Google" id="ProtNLM"/>
    </source>
</evidence>
<evidence type="ECO:0000256" key="1">
    <source>
        <dbReference type="SAM" id="Phobius"/>
    </source>
</evidence>